<evidence type="ECO:0000313" key="3">
    <source>
        <dbReference type="Proteomes" id="UP000799770"/>
    </source>
</evidence>
<keyword evidence="3" id="KW-1185">Reference proteome</keyword>
<feature type="region of interest" description="Disordered" evidence="1">
    <location>
        <begin position="209"/>
        <end position="240"/>
    </location>
</feature>
<reference evidence="2" key="1">
    <citation type="journal article" date="2020" name="Stud. Mycol.">
        <title>101 Dothideomycetes genomes: a test case for predicting lifestyles and emergence of pathogens.</title>
        <authorList>
            <person name="Haridas S."/>
            <person name="Albert R."/>
            <person name="Binder M."/>
            <person name="Bloem J."/>
            <person name="Labutti K."/>
            <person name="Salamov A."/>
            <person name="Andreopoulos B."/>
            <person name="Baker S."/>
            <person name="Barry K."/>
            <person name="Bills G."/>
            <person name="Bluhm B."/>
            <person name="Cannon C."/>
            <person name="Castanera R."/>
            <person name="Culley D."/>
            <person name="Daum C."/>
            <person name="Ezra D."/>
            <person name="Gonzalez J."/>
            <person name="Henrissat B."/>
            <person name="Kuo A."/>
            <person name="Liang C."/>
            <person name="Lipzen A."/>
            <person name="Lutzoni F."/>
            <person name="Magnuson J."/>
            <person name="Mondo S."/>
            <person name="Nolan M."/>
            <person name="Ohm R."/>
            <person name="Pangilinan J."/>
            <person name="Park H.-J."/>
            <person name="Ramirez L."/>
            <person name="Alfaro M."/>
            <person name="Sun H."/>
            <person name="Tritt A."/>
            <person name="Yoshinaga Y."/>
            <person name="Zwiers L.-H."/>
            <person name="Turgeon B."/>
            <person name="Goodwin S."/>
            <person name="Spatafora J."/>
            <person name="Crous P."/>
            <person name="Grigoriev I."/>
        </authorList>
    </citation>
    <scope>NUCLEOTIDE SEQUENCE</scope>
    <source>
        <strain evidence="2">CBS 627.86</strain>
    </source>
</reference>
<dbReference type="OrthoDB" id="3937014at2759"/>
<accession>A0A6A5ZGJ0</accession>
<dbReference type="EMBL" id="ML977318">
    <property type="protein sequence ID" value="KAF2118033.1"/>
    <property type="molecule type" value="Genomic_DNA"/>
</dbReference>
<dbReference type="AlphaFoldDB" id="A0A6A5ZGJ0"/>
<organism evidence="2 3">
    <name type="scientific">Lophiotrema nucula</name>
    <dbReference type="NCBI Taxonomy" id="690887"/>
    <lineage>
        <taxon>Eukaryota</taxon>
        <taxon>Fungi</taxon>
        <taxon>Dikarya</taxon>
        <taxon>Ascomycota</taxon>
        <taxon>Pezizomycotina</taxon>
        <taxon>Dothideomycetes</taxon>
        <taxon>Pleosporomycetidae</taxon>
        <taxon>Pleosporales</taxon>
        <taxon>Lophiotremataceae</taxon>
        <taxon>Lophiotrema</taxon>
    </lineage>
</organism>
<sequence>MADALGTLATIGSLLKKAYDIYAGCKQAPEEIRLAAEHVHGMTLVLEDVRTNLVNNRRSYVHQKNNAMAQTQRHNLEKRVQHCERALIRTDNLLRKYKSFKHISGWQKFTWSTGGKAEIASCKEDLVMSLMLLDTYINAGNAGTLYRVERTLEIFMQRFEVLAGLQPVNPFTPTTGGRGRRTSNVGCVLVLSLIISRLRKALLRYRRRKPNSRNTGTGGRTIPKPTSKRPGTITRVPSGFNTYTTKPSFNTALGNYATSITSSPSTWSTSPQAGGKRAKTPDPYPRLGAPIRRSSSMSKLMTRINASAQRPRPTSSHYACYKIGIGSLAFGFKTAPQTVKYKRGQTQLRKMAAVFQESSAFDQRGLGEADKRVRMVLKARNEEEKKGGSAKRWKLVTARVVGRDPGRSGMVSVEKAVVIVARR</sequence>
<evidence type="ECO:0000256" key="1">
    <source>
        <dbReference type="SAM" id="MobiDB-lite"/>
    </source>
</evidence>
<name>A0A6A5ZGJ0_9PLEO</name>
<dbReference type="Proteomes" id="UP000799770">
    <property type="component" value="Unassembled WGS sequence"/>
</dbReference>
<feature type="compositionally biased region" description="Low complexity" evidence="1">
    <location>
        <begin position="261"/>
        <end position="270"/>
    </location>
</feature>
<evidence type="ECO:0000313" key="2">
    <source>
        <dbReference type="EMBL" id="KAF2118033.1"/>
    </source>
</evidence>
<evidence type="ECO:0008006" key="4">
    <source>
        <dbReference type="Google" id="ProtNLM"/>
    </source>
</evidence>
<feature type="region of interest" description="Disordered" evidence="1">
    <location>
        <begin position="261"/>
        <end position="291"/>
    </location>
</feature>
<proteinExistence type="predicted"/>
<protein>
    <recommendedName>
        <fullName evidence="4">Fungal N-terminal domain-containing protein</fullName>
    </recommendedName>
</protein>
<gene>
    <name evidence="2" type="ORF">BDV96DRAFT_644365</name>
</gene>